<dbReference type="EMBL" id="FOSL01000040">
    <property type="protein sequence ID" value="SFL14845.1"/>
    <property type="molecule type" value="Genomic_DNA"/>
</dbReference>
<dbReference type="InterPro" id="IPR002347">
    <property type="entry name" value="SDR_fam"/>
</dbReference>
<protein>
    <submittedName>
        <fullName evidence="2">Short chain dehydrogenase</fullName>
    </submittedName>
</protein>
<dbReference type="PANTHER" id="PTHR42879">
    <property type="entry name" value="3-OXOACYL-(ACYL-CARRIER-PROTEIN) REDUCTASE"/>
    <property type="match status" value="1"/>
</dbReference>
<proteinExistence type="inferred from homology"/>
<evidence type="ECO:0000313" key="3">
    <source>
        <dbReference type="Proteomes" id="UP000323300"/>
    </source>
</evidence>
<comment type="similarity">
    <text evidence="1">Belongs to the short-chain dehydrogenases/reductases (SDR) family.</text>
</comment>
<evidence type="ECO:0000313" key="2">
    <source>
        <dbReference type="EMBL" id="SFL14845.1"/>
    </source>
</evidence>
<dbReference type="Proteomes" id="UP000323300">
    <property type="component" value="Unassembled WGS sequence"/>
</dbReference>
<organism evidence="2 3">
    <name type="scientific">Neomesorhizobium albiziae</name>
    <dbReference type="NCBI Taxonomy" id="335020"/>
    <lineage>
        <taxon>Bacteria</taxon>
        <taxon>Pseudomonadati</taxon>
        <taxon>Pseudomonadota</taxon>
        <taxon>Alphaproteobacteria</taxon>
        <taxon>Hyphomicrobiales</taxon>
        <taxon>Phyllobacteriaceae</taxon>
        <taxon>Neomesorhizobium</taxon>
    </lineage>
</organism>
<gene>
    <name evidence="2" type="ORF">SAMN04488498_14024</name>
</gene>
<name>A0A1I4FA35_9HYPH</name>
<dbReference type="SUPFAM" id="SSF51735">
    <property type="entry name" value="NAD(P)-binding Rossmann-fold domains"/>
    <property type="match status" value="1"/>
</dbReference>
<keyword evidence="3" id="KW-1185">Reference proteome</keyword>
<dbReference type="Pfam" id="PF13561">
    <property type="entry name" value="adh_short_C2"/>
    <property type="match status" value="1"/>
</dbReference>
<evidence type="ECO:0000256" key="1">
    <source>
        <dbReference type="ARBA" id="ARBA00006484"/>
    </source>
</evidence>
<dbReference type="PANTHER" id="PTHR42879:SF6">
    <property type="entry name" value="NADPH-DEPENDENT REDUCTASE BACG"/>
    <property type="match status" value="1"/>
</dbReference>
<sequence length="147" mass="15583">MSAVRLSREVAKRMKDEGIKGDILLISSAGIHEEPGHLLLSGAMRAGIAVLAKHMSHVLAGTGIRVNVVALGYFDTGRVHDRIETLVADNGLDRPVAIERVAGANPMKRVGRAEEVAELVAFMVGDRAEFLNGTTIVIDGGSNCLVT</sequence>
<dbReference type="Gene3D" id="3.40.50.720">
    <property type="entry name" value="NAD(P)-binding Rossmann-like Domain"/>
    <property type="match status" value="1"/>
</dbReference>
<dbReference type="AlphaFoldDB" id="A0A1I4FA35"/>
<reference evidence="2 3" key="1">
    <citation type="submission" date="2016-10" db="EMBL/GenBank/DDBJ databases">
        <authorList>
            <person name="Varghese N."/>
            <person name="Submissions S."/>
        </authorList>
    </citation>
    <scope>NUCLEOTIDE SEQUENCE [LARGE SCALE GENOMIC DNA]</scope>
    <source>
        <strain evidence="2 3">DSM 21822</strain>
    </source>
</reference>
<dbReference type="InterPro" id="IPR036291">
    <property type="entry name" value="NAD(P)-bd_dom_sf"/>
</dbReference>
<dbReference type="PRINTS" id="PR00081">
    <property type="entry name" value="GDHRDH"/>
</dbReference>
<dbReference type="InterPro" id="IPR050259">
    <property type="entry name" value="SDR"/>
</dbReference>
<accession>A0A1I4FA35</accession>